<evidence type="ECO:0000256" key="1">
    <source>
        <dbReference type="ARBA" id="ARBA00011900"/>
    </source>
</evidence>
<evidence type="ECO:0000256" key="4">
    <source>
        <dbReference type="ARBA" id="ARBA00022691"/>
    </source>
</evidence>
<evidence type="ECO:0000313" key="10">
    <source>
        <dbReference type="Proteomes" id="UP001319921"/>
    </source>
</evidence>
<evidence type="ECO:0000259" key="7">
    <source>
        <dbReference type="Pfam" id="PF02384"/>
    </source>
</evidence>
<dbReference type="SUPFAM" id="SSF53335">
    <property type="entry name" value="S-adenosyl-L-methionine-dependent methyltransferases"/>
    <property type="match status" value="1"/>
</dbReference>
<dbReference type="REBASE" id="582155">
    <property type="entry name" value="M.Sca32116ORF32950P"/>
</dbReference>
<reference evidence="9 10" key="1">
    <citation type="journal article" date="2022" name="Microbiol. Resour. Announc.">
        <title>Complete Genome Sequence of the Hyperthermophilic and Acidophilic Archaeon Saccharolobus caldissimus Strain HS-3T.</title>
        <authorList>
            <person name="Sakai H.D."/>
            <person name="Kurosawa N."/>
        </authorList>
    </citation>
    <scope>NUCLEOTIDE SEQUENCE [LARGE SCALE GENOMIC DNA]</scope>
    <source>
        <strain evidence="9 10">JCM32116</strain>
    </source>
</reference>
<feature type="domain" description="DNA methylase adenine-specific" evidence="7">
    <location>
        <begin position="169"/>
        <end position="494"/>
    </location>
</feature>
<dbReference type="EMBL" id="AP025226">
    <property type="protein sequence ID" value="BDC00279.1"/>
    <property type="molecule type" value="Genomic_DNA"/>
</dbReference>
<keyword evidence="10" id="KW-1185">Reference proteome</keyword>
<keyword evidence="3" id="KW-0808">Transferase</keyword>
<protein>
    <recommendedName>
        <fullName evidence="1">site-specific DNA-methyltransferase (adenine-specific)</fullName>
        <ecNumber evidence="1">2.1.1.72</ecNumber>
    </recommendedName>
</protein>
<evidence type="ECO:0000256" key="6">
    <source>
        <dbReference type="ARBA" id="ARBA00047942"/>
    </source>
</evidence>
<dbReference type="AlphaFoldDB" id="A0AAQ4CWU7"/>
<accession>A0AAQ4CWU7</accession>
<dbReference type="KEGG" id="scas:SACC_32950"/>
<dbReference type="CDD" id="cd02440">
    <property type="entry name" value="AdoMet_MTases"/>
    <property type="match status" value="1"/>
</dbReference>
<keyword evidence="4" id="KW-0949">S-adenosyl-L-methionine</keyword>
<dbReference type="PROSITE" id="PS00092">
    <property type="entry name" value="N6_MTASE"/>
    <property type="match status" value="1"/>
</dbReference>
<dbReference type="InterPro" id="IPR002052">
    <property type="entry name" value="DNA_methylase_N6_adenine_CS"/>
</dbReference>
<dbReference type="InterPro" id="IPR022749">
    <property type="entry name" value="D12N6_MeTrfase_N"/>
</dbReference>
<dbReference type="GO" id="GO:0009007">
    <property type="term" value="F:site-specific DNA-methyltransferase (adenine-specific) activity"/>
    <property type="evidence" value="ECO:0007669"/>
    <property type="project" value="UniProtKB-EC"/>
</dbReference>
<evidence type="ECO:0000313" key="9">
    <source>
        <dbReference type="EMBL" id="BDC00279.1"/>
    </source>
</evidence>
<dbReference type="Pfam" id="PF02384">
    <property type="entry name" value="N6_Mtase"/>
    <property type="match status" value="1"/>
</dbReference>
<dbReference type="PANTHER" id="PTHR42933">
    <property type="entry name" value="SLR6095 PROTEIN"/>
    <property type="match status" value="1"/>
</dbReference>
<evidence type="ECO:0000256" key="5">
    <source>
        <dbReference type="ARBA" id="ARBA00022747"/>
    </source>
</evidence>
<organism evidence="9 10">
    <name type="scientific">Saccharolobus caldissimus</name>
    <dbReference type="NCBI Taxonomy" id="1702097"/>
    <lineage>
        <taxon>Archaea</taxon>
        <taxon>Thermoproteota</taxon>
        <taxon>Thermoprotei</taxon>
        <taxon>Sulfolobales</taxon>
        <taxon>Sulfolobaceae</taxon>
        <taxon>Saccharolobus</taxon>
    </lineage>
</organism>
<evidence type="ECO:0000256" key="3">
    <source>
        <dbReference type="ARBA" id="ARBA00022679"/>
    </source>
</evidence>
<keyword evidence="5" id="KW-0680">Restriction system</keyword>
<evidence type="ECO:0000259" key="8">
    <source>
        <dbReference type="Pfam" id="PF12161"/>
    </source>
</evidence>
<comment type="catalytic activity">
    <reaction evidence="6">
        <text>a 2'-deoxyadenosine in DNA + S-adenosyl-L-methionine = an N(6)-methyl-2'-deoxyadenosine in DNA + S-adenosyl-L-homocysteine + H(+)</text>
        <dbReference type="Rhea" id="RHEA:15197"/>
        <dbReference type="Rhea" id="RHEA-COMP:12418"/>
        <dbReference type="Rhea" id="RHEA-COMP:12419"/>
        <dbReference type="ChEBI" id="CHEBI:15378"/>
        <dbReference type="ChEBI" id="CHEBI:57856"/>
        <dbReference type="ChEBI" id="CHEBI:59789"/>
        <dbReference type="ChEBI" id="CHEBI:90615"/>
        <dbReference type="ChEBI" id="CHEBI:90616"/>
        <dbReference type="EC" id="2.1.1.72"/>
    </reaction>
</comment>
<dbReference type="GO" id="GO:0032259">
    <property type="term" value="P:methylation"/>
    <property type="evidence" value="ECO:0007669"/>
    <property type="project" value="UniProtKB-KW"/>
</dbReference>
<evidence type="ECO:0000256" key="2">
    <source>
        <dbReference type="ARBA" id="ARBA00022603"/>
    </source>
</evidence>
<dbReference type="GO" id="GO:0008170">
    <property type="term" value="F:N-methyltransferase activity"/>
    <property type="evidence" value="ECO:0007669"/>
    <property type="project" value="InterPro"/>
</dbReference>
<dbReference type="EC" id="2.1.1.72" evidence="1"/>
<dbReference type="GO" id="GO:0009307">
    <property type="term" value="P:DNA restriction-modification system"/>
    <property type="evidence" value="ECO:0007669"/>
    <property type="project" value="UniProtKB-KW"/>
</dbReference>
<dbReference type="GeneID" id="68868020"/>
<dbReference type="RefSeq" id="WP_229571013.1">
    <property type="nucleotide sequence ID" value="NZ_AP025226.1"/>
</dbReference>
<dbReference type="InterPro" id="IPR003356">
    <property type="entry name" value="DNA_methylase_A-5"/>
</dbReference>
<name>A0AAQ4CWU7_9CREN</name>
<dbReference type="PANTHER" id="PTHR42933:SF4">
    <property type="entry name" value="TYPE I RESTRICTION ENZYME ECOKI METHYLASE SUBUNIT"/>
    <property type="match status" value="1"/>
</dbReference>
<gene>
    <name evidence="9" type="primary">hsdM</name>
    <name evidence="9" type="ORF">SACC_32950</name>
</gene>
<dbReference type="InterPro" id="IPR029063">
    <property type="entry name" value="SAM-dependent_MTases_sf"/>
</dbReference>
<proteinExistence type="predicted"/>
<dbReference type="PRINTS" id="PR00507">
    <property type="entry name" value="N12N6MTFRASE"/>
</dbReference>
<sequence length="530" mass="61520">MVNICYKNSMKQAKEVDWNSFGDELWNIADIFRSDIVKPTEYLEEFSYLFFLRLFDEQEIYNENVAKELGEEYTPIIPQEYRFFNWACDPRNYARKMGFRTVIDFLDRMFLDLANLPETGNIKIDEDRRIIRKIFSNKTRRMQSDNTAIQVIDRLRILKLPEDEGKRFDALGRGYEFLMYKLGQQGNYGQYFTPRNIVAFMVRLIDPNPGEVILDPAAGTGGFLVKAFEYVKEKIESQISDEAEKEIKIRELKHNLYGIEKAPDVFKLGLMNLRLHGDGSSNFENDDALSGKVQSAYKEKADVIITNPPFGPFNGEPTGNFKYNFKRFETYFIQAIMDMVKPGGRVATVMLEGLLFNENYEGIRRDLVEKFKLEAVFSLPAGVFLPYSAAKTDILVFRRPNKGEKTTDKVLFFNINSDGYELKPTRKPIGNCGKKGDIDECGDLPLALEIYQRFKKGEEIPQTEQYFVVDVEEIRKHDYRLDINVYSKVKKEEENVDPKQLIELMETNLSDAMKRLEELKKILGIGEENE</sequence>
<dbReference type="Gene3D" id="3.40.50.150">
    <property type="entry name" value="Vaccinia Virus protein VP39"/>
    <property type="match status" value="1"/>
</dbReference>
<dbReference type="Proteomes" id="UP001319921">
    <property type="component" value="Chromosome"/>
</dbReference>
<dbReference type="GO" id="GO:0003677">
    <property type="term" value="F:DNA binding"/>
    <property type="evidence" value="ECO:0007669"/>
    <property type="project" value="InterPro"/>
</dbReference>
<dbReference type="Pfam" id="PF12161">
    <property type="entry name" value="HsdM_N"/>
    <property type="match status" value="1"/>
</dbReference>
<dbReference type="Gene3D" id="1.20.1260.30">
    <property type="match status" value="1"/>
</dbReference>
<dbReference type="InterPro" id="IPR051537">
    <property type="entry name" value="DNA_Adenine_Mtase"/>
</dbReference>
<feature type="domain" description="N6 adenine-specific DNA methyltransferase N-terminal" evidence="8">
    <location>
        <begin position="23"/>
        <end position="153"/>
    </location>
</feature>
<keyword evidence="2 9" id="KW-0489">Methyltransferase</keyword>
<dbReference type="InterPro" id="IPR038333">
    <property type="entry name" value="T1MK-like_N_sf"/>
</dbReference>